<dbReference type="GO" id="GO:0003677">
    <property type="term" value="F:DNA binding"/>
    <property type="evidence" value="ECO:0007669"/>
    <property type="project" value="InterPro"/>
</dbReference>
<dbReference type="PANTHER" id="PTHR30231:SF37">
    <property type="entry name" value="EXODEOXYRIBONUCLEASE 10"/>
    <property type="match status" value="1"/>
</dbReference>
<dbReference type="STRING" id="29542.A6070_02355"/>
<reference evidence="4 5" key="1">
    <citation type="journal article" date="2017" name="Genome Announc.">
        <title>Complete Genome Sequences of Two Acetylene-Fermenting Pelobacter acetylenicus Strains.</title>
        <authorList>
            <person name="Sutton J.M."/>
            <person name="Baesman S.M."/>
            <person name="Fierst J.L."/>
            <person name="Poret-Peterson A.T."/>
            <person name="Oremland R.S."/>
            <person name="Dunlap D.S."/>
            <person name="Akob D.M."/>
        </authorList>
    </citation>
    <scope>NUCLEOTIDE SEQUENCE [LARGE SCALE GENOMIC DNA]</scope>
    <source>
        <strain evidence="4 5">DSM 3247</strain>
    </source>
</reference>
<proteinExistence type="predicted"/>
<evidence type="ECO:0000313" key="4">
    <source>
        <dbReference type="EMBL" id="APG25030.1"/>
    </source>
</evidence>
<dbReference type="Proteomes" id="UP000182264">
    <property type="component" value="Chromosome"/>
</dbReference>
<dbReference type="GO" id="GO:0045004">
    <property type="term" value="P:DNA replication proofreading"/>
    <property type="evidence" value="ECO:0007669"/>
    <property type="project" value="TreeGrafter"/>
</dbReference>
<dbReference type="FunFam" id="3.30.420.10:FF:000045">
    <property type="entry name" value="3'-5' exonuclease DinG"/>
    <property type="match status" value="1"/>
</dbReference>
<evidence type="ECO:0000259" key="3">
    <source>
        <dbReference type="SMART" id="SM00479"/>
    </source>
</evidence>
<dbReference type="InterPro" id="IPR006054">
    <property type="entry name" value="DnaQ"/>
</dbReference>
<dbReference type="OrthoDB" id="9804290at2"/>
<dbReference type="Gene3D" id="3.30.420.10">
    <property type="entry name" value="Ribonuclease H-like superfamily/Ribonuclease H"/>
    <property type="match status" value="1"/>
</dbReference>
<keyword evidence="5" id="KW-1185">Reference proteome</keyword>
<protein>
    <submittedName>
        <fullName evidence="4">DNA polymerase III subunit epsilon</fullName>
    </submittedName>
</protein>
<dbReference type="SUPFAM" id="SSF53098">
    <property type="entry name" value="Ribonuclease H-like"/>
    <property type="match status" value="1"/>
</dbReference>
<dbReference type="InterPro" id="IPR012337">
    <property type="entry name" value="RNaseH-like_sf"/>
</dbReference>
<feature type="domain" description="Exonuclease" evidence="3">
    <location>
        <begin position="21"/>
        <end position="188"/>
    </location>
</feature>
<dbReference type="NCBIfam" id="TIGR00573">
    <property type="entry name" value="dnaq"/>
    <property type="match status" value="1"/>
</dbReference>
<dbReference type="InterPro" id="IPR036397">
    <property type="entry name" value="RNaseH_sf"/>
</dbReference>
<gene>
    <name evidence="4" type="ORF">A7E75_08385</name>
</gene>
<evidence type="ECO:0000313" key="5">
    <source>
        <dbReference type="Proteomes" id="UP000182264"/>
    </source>
</evidence>
<dbReference type="AlphaFoldDB" id="A0A1L3GGM9"/>
<dbReference type="GO" id="GO:0003887">
    <property type="term" value="F:DNA-directed DNA polymerase activity"/>
    <property type="evidence" value="ECO:0007669"/>
    <property type="project" value="InterPro"/>
</dbReference>
<dbReference type="SMART" id="SM00479">
    <property type="entry name" value="EXOIII"/>
    <property type="match status" value="1"/>
</dbReference>
<evidence type="ECO:0000256" key="1">
    <source>
        <dbReference type="ARBA" id="ARBA00025483"/>
    </source>
</evidence>
<dbReference type="PANTHER" id="PTHR30231">
    <property type="entry name" value="DNA POLYMERASE III SUBUNIT EPSILON"/>
    <property type="match status" value="1"/>
</dbReference>
<comment type="function">
    <text evidence="1">DNA polymerase III is a complex, multichain enzyme responsible for most of the replicative synthesis in bacteria. The epsilon subunit contain the editing function and is a proofreading 3'-5' exonuclease.</text>
</comment>
<dbReference type="KEGG" id="pace:A6070_02355"/>
<dbReference type="GO" id="GO:0005829">
    <property type="term" value="C:cytosol"/>
    <property type="evidence" value="ECO:0007669"/>
    <property type="project" value="TreeGrafter"/>
</dbReference>
<accession>A0A1L3GGM9</accession>
<dbReference type="InterPro" id="IPR013520">
    <property type="entry name" value="Ribonucl_H"/>
</dbReference>
<dbReference type="GO" id="GO:0008408">
    <property type="term" value="F:3'-5' exonuclease activity"/>
    <property type="evidence" value="ECO:0007669"/>
    <property type="project" value="TreeGrafter"/>
</dbReference>
<comment type="subunit">
    <text evidence="2">DNA polymerase III contains a core (composed of alpha, epsilon and theta chains) that associates with a tau subunit. This core dimerizes to form the POLIII' complex. PolIII' associates with the gamma complex (composed of gamma, delta, delta', psi and chi chains) and with the beta chain to form the complete DNA polymerase III complex.</text>
</comment>
<dbReference type="CDD" id="cd06127">
    <property type="entry name" value="DEDDh"/>
    <property type="match status" value="1"/>
</dbReference>
<dbReference type="RefSeq" id="WP_072286880.1">
    <property type="nucleotide sequence ID" value="NZ_CP015455.1"/>
</dbReference>
<dbReference type="EMBL" id="CP015518">
    <property type="protein sequence ID" value="APG25030.1"/>
    <property type="molecule type" value="Genomic_DNA"/>
</dbReference>
<evidence type="ECO:0000256" key="2">
    <source>
        <dbReference type="ARBA" id="ARBA00026073"/>
    </source>
</evidence>
<dbReference type="Pfam" id="PF00929">
    <property type="entry name" value="RNase_T"/>
    <property type="match status" value="1"/>
</dbReference>
<organism evidence="4 5">
    <name type="scientific">Syntrophotalea acetylenica</name>
    <name type="common">Pelobacter acetylenicus</name>
    <dbReference type="NCBI Taxonomy" id="29542"/>
    <lineage>
        <taxon>Bacteria</taxon>
        <taxon>Pseudomonadati</taxon>
        <taxon>Thermodesulfobacteriota</taxon>
        <taxon>Desulfuromonadia</taxon>
        <taxon>Desulfuromonadales</taxon>
        <taxon>Syntrophotaleaceae</taxon>
        <taxon>Syntrophotalea</taxon>
    </lineage>
</organism>
<sequence>MFALTPHDAQRPAALHASGEEIVVLDFETTGVAPLRGDRAIEIGAVRMVDGQIVGRFQSLMNPGRRVSGFIEAYTGISNSMLQAAPPAAEVMADFHDFIGMAPLVAHNASFDRRFLDHELGRIGRIRRQEFACSLLVARRLYPDAPNHKLATLVYLKGLPNSGRFHRALADAEMTAHLWLRMVEDLRHAYGLPTVSFALMCGLAAQKKARVETFLQQWVQPPR</sequence>
<name>A0A1L3GGM9_SYNAC</name>